<keyword evidence="1" id="KW-0812">Transmembrane</keyword>
<accession>A0A835LFG5</accession>
<dbReference type="Proteomes" id="UP000631114">
    <property type="component" value="Unassembled WGS sequence"/>
</dbReference>
<gene>
    <name evidence="2" type="ORF">IFM89_024207</name>
</gene>
<dbReference type="EMBL" id="JADFTS010000008">
    <property type="protein sequence ID" value="KAF9593573.1"/>
    <property type="molecule type" value="Genomic_DNA"/>
</dbReference>
<protein>
    <submittedName>
        <fullName evidence="2">Uncharacterized protein</fullName>
    </submittedName>
</protein>
<sequence>MFLPSPLLVSICLRFSLKGFFKTLDASKLGSVLLALFICLVASIWSLTSFIDPLDTTEKARKDWSLKEGPDGFQVVSWRGNISVADSGSYWIEELRSDFSTGIYATENFIKEKSVDRSLYKDSSKSVFTNIIIEVFMSHKTPLDGPVGE</sequence>
<dbReference type="AlphaFoldDB" id="A0A835LFG5"/>
<reference evidence="2 3" key="1">
    <citation type="submission" date="2020-10" db="EMBL/GenBank/DDBJ databases">
        <title>The Coptis chinensis genome and diversification of protoberbering-type alkaloids.</title>
        <authorList>
            <person name="Wang B."/>
            <person name="Shu S."/>
            <person name="Song C."/>
            <person name="Liu Y."/>
        </authorList>
    </citation>
    <scope>NUCLEOTIDE SEQUENCE [LARGE SCALE GENOMIC DNA]</scope>
    <source>
        <strain evidence="2">HL-2020</strain>
        <tissue evidence="2">Leaf</tissue>
    </source>
</reference>
<evidence type="ECO:0000256" key="1">
    <source>
        <dbReference type="SAM" id="Phobius"/>
    </source>
</evidence>
<feature type="transmembrane region" description="Helical" evidence="1">
    <location>
        <begin position="30"/>
        <end position="51"/>
    </location>
</feature>
<name>A0A835LFG5_9MAGN</name>
<evidence type="ECO:0000313" key="2">
    <source>
        <dbReference type="EMBL" id="KAF9593573.1"/>
    </source>
</evidence>
<comment type="caution">
    <text evidence="2">The sequence shown here is derived from an EMBL/GenBank/DDBJ whole genome shotgun (WGS) entry which is preliminary data.</text>
</comment>
<organism evidence="2 3">
    <name type="scientific">Coptis chinensis</name>
    <dbReference type="NCBI Taxonomy" id="261450"/>
    <lineage>
        <taxon>Eukaryota</taxon>
        <taxon>Viridiplantae</taxon>
        <taxon>Streptophyta</taxon>
        <taxon>Embryophyta</taxon>
        <taxon>Tracheophyta</taxon>
        <taxon>Spermatophyta</taxon>
        <taxon>Magnoliopsida</taxon>
        <taxon>Ranunculales</taxon>
        <taxon>Ranunculaceae</taxon>
        <taxon>Coptidoideae</taxon>
        <taxon>Coptis</taxon>
    </lineage>
</organism>
<keyword evidence="1" id="KW-1133">Transmembrane helix</keyword>
<keyword evidence="1" id="KW-0472">Membrane</keyword>
<evidence type="ECO:0000313" key="3">
    <source>
        <dbReference type="Proteomes" id="UP000631114"/>
    </source>
</evidence>
<proteinExistence type="predicted"/>
<keyword evidence="3" id="KW-1185">Reference proteome</keyword>